<proteinExistence type="inferred from homology"/>
<dbReference type="Pfam" id="PF05637">
    <property type="entry name" value="Glyco_transf_34"/>
    <property type="match status" value="1"/>
</dbReference>
<dbReference type="EMBL" id="AHHD01000498">
    <property type="protein sequence ID" value="EKG11163.1"/>
    <property type="molecule type" value="Genomic_DNA"/>
</dbReference>
<dbReference type="GO" id="GO:0000009">
    <property type="term" value="F:alpha-1,6-mannosyltransferase activity"/>
    <property type="evidence" value="ECO:0007669"/>
    <property type="project" value="TreeGrafter"/>
</dbReference>
<dbReference type="PANTHER" id="PTHR31306">
    <property type="entry name" value="ALPHA-1,6-MANNOSYLTRANSFERASE MNN11-RELATED"/>
    <property type="match status" value="1"/>
</dbReference>
<dbReference type="Gene3D" id="3.90.550.10">
    <property type="entry name" value="Spore Coat Polysaccharide Biosynthesis Protein SpsA, Chain A"/>
    <property type="match status" value="1"/>
</dbReference>
<keyword evidence="5" id="KW-1133">Transmembrane helix</keyword>
<organism evidence="6 7">
    <name type="scientific">Macrophomina phaseolina (strain MS6)</name>
    <name type="common">Charcoal rot fungus</name>
    <dbReference type="NCBI Taxonomy" id="1126212"/>
    <lineage>
        <taxon>Eukaryota</taxon>
        <taxon>Fungi</taxon>
        <taxon>Dikarya</taxon>
        <taxon>Ascomycota</taxon>
        <taxon>Pezizomycotina</taxon>
        <taxon>Dothideomycetes</taxon>
        <taxon>Dothideomycetes incertae sedis</taxon>
        <taxon>Botryosphaeriales</taxon>
        <taxon>Botryosphaeriaceae</taxon>
        <taxon>Macrophomina</taxon>
    </lineage>
</organism>
<dbReference type="InterPro" id="IPR008630">
    <property type="entry name" value="Glyco_trans_34"/>
</dbReference>
<evidence type="ECO:0000313" key="7">
    <source>
        <dbReference type="Proteomes" id="UP000007129"/>
    </source>
</evidence>
<evidence type="ECO:0000256" key="5">
    <source>
        <dbReference type="SAM" id="Phobius"/>
    </source>
</evidence>
<dbReference type="OrthoDB" id="205108at2759"/>
<keyword evidence="2" id="KW-0328">Glycosyltransferase</keyword>
<name>K2R9N1_MACPH</name>
<dbReference type="GO" id="GO:0006487">
    <property type="term" value="P:protein N-linked glycosylation"/>
    <property type="evidence" value="ECO:0007669"/>
    <property type="project" value="TreeGrafter"/>
</dbReference>
<dbReference type="GO" id="GO:0000136">
    <property type="term" value="C:mannan polymerase complex"/>
    <property type="evidence" value="ECO:0007669"/>
    <property type="project" value="TreeGrafter"/>
</dbReference>
<comment type="similarity">
    <text evidence="1">Belongs to the glycosyltransferase 34 family.</text>
</comment>
<dbReference type="InterPro" id="IPR029044">
    <property type="entry name" value="Nucleotide-diphossugar_trans"/>
</dbReference>
<evidence type="ECO:0000256" key="4">
    <source>
        <dbReference type="SAM" id="Coils"/>
    </source>
</evidence>
<evidence type="ECO:0000256" key="2">
    <source>
        <dbReference type="ARBA" id="ARBA00022676"/>
    </source>
</evidence>
<evidence type="ECO:0000256" key="1">
    <source>
        <dbReference type="ARBA" id="ARBA00005664"/>
    </source>
</evidence>
<dbReference type="AlphaFoldDB" id="K2R9N1"/>
<evidence type="ECO:0000313" key="6">
    <source>
        <dbReference type="EMBL" id="EKG11163.1"/>
    </source>
</evidence>
<dbReference type="VEuPathDB" id="FungiDB:MPH_11781"/>
<reference evidence="6 7" key="1">
    <citation type="journal article" date="2012" name="BMC Genomics">
        <title>Tools to kill: Genome of one of the most destructive plant pathogenic fungi Macrophomina phaseolina.</title>
        <authorList>
            <person name="Islam M.S."/>
            <person name="Haque M.S."/>
            <person name="Islam M.M."/>
            <person name="Emdad E.M."/>
            <person name="Halim A."/>
            <person name="Hossen Q.M.M."/>
            <person name="Hossain M.Z."/>
            <person name="Ahmed B."/>
            <person name="Rahim S."/>
            <person name="Rahman M.S."/>
            <person name="Alam M.M."/>
            <person name="Hou S."/>
            <person name="Wan X."/>
            <person name="Saito J.A."/>
            <person name="Alam M."/>
        </authorList>
    </citation>
    <scope>NUCLEOTIDE SEQUENCE [LARGE SCALE GENOMIC DNA]</scope>
    <source>
        <strain evidence="6 7">MS6</strain>
    </source>
</reference>
<sequence length="638" mass="71557">MHFAFPPRKTSRPPPYVAAANVRSQGSFLTRRMARQLVVYALVALALLYMLKHWVSAGPAAEVIPAGTPPVVLVTTFDDDLEESFMEKIRLNRETYAEKHGYATFFPNSSDYKIGDYPISWAKVPSMRHAMTVYPHSSYFFYLDINSLIVNPDISVEEHIMKKSRLEDLMIVGLPVVPPDSVIKTFAHLSGDNIDLVLTQDSENLCQNSFIIRRGDWAKFFLDAWFDPLYRSYNFQKAEGHALEHIVQWHGTILAKLALVPQRTMNAYTRSENMDNKESTYQEGDFVIAFPDCIDDKKNTCEDDMAPWFGKCCLYLSHSLRLCKSGVHKINMLPPIDQVALERNPKFKLLYEDIAQNKLNSDASTKDAKGQRLMEEARKDLDIKRTEIAKTQILKSSLDTISARAADLPDELHEVITIVAAQLNGRIPSSEREILQEDEHINPISRALSTYLKSIAIQLCRIAAPEHDPSPSLIPDLPAIAQDHIDDLVAATNALAAHRTRLADLAAAVLDAQTHLMQTVVRILEQTVHGSVARAVRAKAEHLAAVAKGLELKLGIVLLTSGPSKELGAALERYGGFLGQEREELVHRREIAEERLRALEGAGGPGREGLMREIARRYARVEEEIKRVEAEVGRLQES</sequence>
<evidence type="ECO:0000256" key="3">
    <source>
        <dbReference type="ARBA" id="ARBA00022679"/>
    </source>
</evidence>
<keyword evidence="5" id="KW-0812">Transmembrane</keyword>
<dbReference type="STRING" id="1126212.K2R9N1"/>
<dbReference type="PANTHER" id="PTHR31306:SF10">
    <property type="entry name" value="ALPHA-1,6-MANNOSYLTRANSFERASE MNN11-RELATED"/>
    <property type="match status" value="1"/>
</dbReference>
<feature type="transmembrane region" description="Helical" evidence="5">
    <location>
        <begin position="37"/>
        <end position="55"/>
    </location>
</feature>
<dbReference type="HOGENOM" id="CLU_428978_0_0_1"/>
<protein>
    <submittedName>
        <fullName evidence="6">Galactosyl transferase</fullName>
    </submittedName>
</protein>
<accession>K2R9N1</accession>
<feature type="coiled-coil region" evidence="4">
    <location>
        <begin position="582"/>
        <end position="638"/>
    </location>
</feature>
<dbReference type="eggNOG" id="KOG4748">
    <property type="taxonomic scope" value="Eukaryota"/>
</dbReference>
<keyword evidence="3 6" id="KW-0808">Transferase</keyword>
<keyword evidence="4" id="KW-0175">Coiled coil</keyword>
<dbReference type="FunFam" id="3.90.550.10:FF:000149">
    <property type="entry name" value="Alpha-1,6-mannosyltransferase subunit"/>
    <property type="match status" value="1"/>
</dbReference>
<gene>
    <name evidence="6" type="ORF">MPH_11781</name>
</gene>
<dbReference type="Proteomes" id="UP000007129">
    <property type="component" value="Unassembled WGS sequence"/>
</dbReference>
<dbReference type="InParanoid" id="K2R9N1"/>
<keyword evidence="5" id="KW-0472">Membrane</keyword>
<comment type="caution">
    <text evidence="6">The sequence shown here is derived from an EMBL/GenBank/DDBJ whole genome shotgun (WGS) entry which is preliminary data.</text>
</comment>